<dbReference type="Proteomes" id="UP000185161">
    <property type="component" value="Chromosome"/>
</dbReference>
<dbReference type="OrthoDB" id="981508at2"/>
<dbReference type="PANTHER" id="PTHR10605:SF56">
    <property type="entry name" value="BIFUNCTIONAL HEPARAN SULFATE N-DEACETYLASE_N-SULFOTRANSFERASE"/>
    <property type="match status" value="1"/>
</dbReference>
<keyword evidence="1 2" id="KW-0808">Transferase</keyword>
<dbReference type="GO" id="GO:0008146">
    <property type="term" value="F:sulfotransferase activity"/>
    <property type="evidence" value="ECO:0007669"/>
    <property type="project" value="InterPro"/>
</dbReference>
<dbReference type="Proteomes" id="UP000286681">
    <property type="component" value="Unassembled WGS sequence"/>
</dbReference>
<dbReference type="Pfam" id="PF13469">
    <property type="entry name" value="Sulfotransfer_3"/>
    <property type="match status" value="1"/>
</dbReference>
<name>A0A1L6JCS8_9SPHN</name>
<protein>
    <submittedName>
        <fullName evidence="2">Sulfotransferase</fullName>
    </submittedName>
</protein>
<dbReference type="SUPFAM" id="SSF52540">
    <property type="entry name" value="P-loop containing nucleoside triphosphate hydrolases"/>
    <property type="match status" value="1"/>
</dbReference>
<reference evidence="2" key="1">
    <citation type="submission" date="2016-12" db="EMBL/GenBank/DDBJ databases">
        <title>Whole genome sequencing of Sphingomonas koreensis.</title>
        <authorList>
            <person name="Conlan S."/>
            <person name="Thomas P.J."/>
            <person name="Mullikin J."/>
            <person name="Palmore T.N."/>
            <person name="Frank K.M."/>
            <person name="Segre J.A."/>
        </authorList>
    </citation>
    <scope>NUCLEOTIDE SEQUENCE</scope>
    <source>
        <strain evidence="2">ABOJV</strain>
    </source>
</reference>
<dbReference type="EMBL" id="CP018820">
    <property type="protein sequence ID" value="APR53715.1"/>
    <property type="molecule type" value="Genomic_DNA"/>
</dbReference>
<dbReference type="Gene3D" id="3.40.50.300">
    <property type="entry name" value="P-loop containing nucleotide triphosphate hydrolases"/>
    <property type="match status" value="1"/>
</dbReference>
<organism evidence="2 4">
    <name type="scientific">Sphingomonas koreensis</name>
    <dbReference type="NCBI Taxonomy" id="93064"/>
    <lineage>
        <taxon>Bacteria</taxon>
        <taxon>Pseudomonadati</taxon>
        <taxon>Pseudomonadota</taxon>
        <taxon>Alphaproteobacteria</taxon>
        <taxon>Sphingomonadales</taxon>
        <taxon>Sphingomonadaceae</taxon>
        <taxon>Sphingomonas</taxon>
    </lineage>
</organism>
<reference evidence="4" key="2">
    <citation type="submission" date="2016-12" db="EMBL/GenBank/DDBJ databases">
        <title>Whole genome sequencing of Sphingomonas sp. ABOJV.</title>
        <authorList>
            <person name="Conlan S."/>
            <person name="Thomas P.J."/>
            <person name="Mullikin J."/>
            <person name="Palmore T.N."/>
            <person name="Frank K.M."/>
            <person name="Segre J.A."/>
        </authorList>
    </citation>
    <scope>NUCLEOTIDE SEQUENCE [LARGE SCALE GENOMIC DNA]</scope>
    <source>
        <strain evidence="4">ABOJV</strain>
    </source>
</reference>
<accession>A0A1L6JCS8</accession>
<evidence type="ECO:0000313" key="3">
    <source>
        <dbReference type="EMBL" id="RSV06274.1"/>
    </source>
</evidence>
<evidence type="ECO:0000313" key="2">
    <source>
        <dbReference type="EMBL" id="APR53715.1"/>
    </source>
</evidence>
<dbReference type="RefSeq" id="WP_075152271.1">
    <property type="nucleotide sequence ID" value="NZ_CP018820.1"/>
</dbReference>
<evidence type="ECO:0000313" key="4">
    <source>
        <dbReference type="Proteomes" id="UP000185161"/>
    </source>
</evidence>
<dbReference type="KEGG" id="skr:BRX40_15930"/>
<sequence length="280" mass="31623">MESPPLPQLIVIGAAKAATTWIAHQLRTRPDVCMPGPEPHYFSREFYRGEDWYRSLFADARPGQLVAEKSADYLAHPEAAARIAALLPSVRLIAQLRNPVERAYSDYCMLFRRGQVDGDIDRHLDGRRATERRFLEDGLYGRHLRRFLDHFPAAQMKVILHDEIKRDPAAVAADVFDMLALPPQTDSARIEARVNDGASALVPLALRRLPTPVKRLAAPLRGNRLFEGARSLIARPVRYPPLSDDTRRRLADFYRDDIEQLARTLGRDLGAWTSPVQTAS</sequence>
<reference evidence="3 5" key="3">
    <citation type="submission" date="2018-07" db="EMBL/GenBank/DDBJ databases">
        <title>Genomic and Epidemiologic Investigation of an Indolent Hospital Outbreak.</title>
        <authorList>
            <person name="Johnson R.C."/>
            <person name="Deming C."/>
            <person name="Conlan S."/>
            <person name="Zellmer C.J."/>
            <person name="Michelin A.V."/>
            <person name="Lee-Lin S."/>
            <person name="Thomas P.J."/>
            <person name="Park M."/>
            <person name="Weingarten R.A."/>
            <person name="Less J."/>
            <person name="Dekker J.P."/>
            <person name="Frank K.M."/>
            <person name="Musser K.A."/>
            <person name="Mcquiston J.R."/>
            <person name="Henderson D.K."/>
            <person name="Lau A.F."/>
            <person name="Palmore T.N."/>
            <person name="Segre J.A."/>
        </authorList>
    </citation>
    <scope>NUCLEOTIDE SEQUENCE [LARGE SCALE GENOMIC DNA]</scope>
    <source>
        <strain evidence="3 5">SK-NIH.Env10_0317</strain>
    </source>
</reference>
<proteinExistence type="predicted"/>
<dbReference type="InterPro" id="IPR027417">
    <property type="entry name" value="P-loop_NTPase"/>
</dbReference>
<dbReference type="PANTHER" id="PTHR10605">
    <property type="entry name" value="HEPARAN SULFATE SULFOTRANSFERASE"/>
    <property type="match status" value="1"/>
</dbReference>
<gene>
    <name evidence="2" type="ORF">BRX40_15930</name>
    <name evidence="3" type="ORF">CA257_05065</name>
</gene>
<dbReference type="STRING" id="93064.BRX40_15930"/>
<evidence type="ECO:0000256" key="1">
    <source>
        <dbReference type="ARBA" id="ARBA00022679"/>
    </source>
</evidence>
<dbReference type="EMBL" id="QQWO01000003">
    <property type="protein sequence ID" value="RSV06274.1"/>
    <property type="molecule type" value="Genomic_DNA"/>
</dbReference>
<dbReference type="InterPro" id="IPR037359">
    <property type="entry name" value="NST/OST"/>
</dbReference>
<evidence type="ECO:0000313" key="5">
    <source>
        <dbReference type="Proteomes" id="UP000286681"/>
    </source>
</evidence>
<keyword evidence="4" id="KW-1185">Reference proteome</keyword>
<dbReference type="GeneID" id="44134052"/>
<dbReference type="AlphaFoldDB" id="A0A1L6JCS8"/>